<feature type="compositionally biased region" description="Polar residues" evidence="1">
    <location>
        <begin position="104"/>
        <end position="119"/>
    </location>
</feature>
<name>A0A9W9D400_9PLEO</name>
<dbReference type="OrthoDB" id="3795043at2759"/>
<gene>
    <name evidence="2" type="ORF">N0V91_009966</name>
</gene>
<dbReference type="AlphaFoldDB" id="A0A9W9D400"/>
<feature type="region of interest" description="Disordered" evidence="1">
    <location>
        <begin position="70"/>
        <end position="154"/>
    </location>
</feature>
<keyword evidence="3" id="KW-1185">Reference proteome</keyword>
<evidence type="ECO:0000313" key="3">
    <source>
        <dbReference type="Proteomes" id="UP001140510"/>
    </source>
</evidence>
<accession>A0A9W9D400</accession>
<dbReference type="Proteomes" id="UP001140510">
    <property type="component" value="Unassembled WGS sequence"/>
</dbReference>
<evidence type="ECO:0000313" key="2">
    <source>
        <dbReference type="EMBL" id="KAJ4398765.1"/>
    </source>
</evidence>
<reference evidence="2" key="1">
    <citation type="submission" date="2022-10" db="EMBL/GenBank/DDBJ databases">
        <title>Tapping the CABI collections for fungal endophytes: first genome assemblies for Collariella, Neodidymelliopsis, Ascochyta clinopodiicola, Didymella pomorum, Didymosphaeria variabile, Neocosmospora piperis and Neocucurbitaria cava.</title>
        <authorList>
            <person name="Hill R."/>
        </authorList>
    </citation>
    <scope>NUCLEOTIDE SEQUENCE</scope>
    <source>
        <strain evidence="2">IMI 355091</strain>
    </source>
</reference>
<dbReference type="EMBL" id="JAPEVA010000122">
    <property type="protein sequence ID" value="KAJ4398765.1"/>
    <property type="molecule type" value="Genomic_DNA"/>
</dbReference>
<feature type="compositionally biased region" description="Basic residues" evidence="1">
    <location>
        <begin position="70"/>
        <end position="81"/>
    </location>
</feature>
<proteinExistence type="predicted"/>
<organism evidence="2 3">
    <name type="scientific">Didymella pomorum</name>
    <dbReference type="NCBI Taxonomy" id="749634"/>
    <lineage>
        <taxon>Eukaryota</taxon>
        <taxon>Fungi</taxon>
        <taxon>Dikarya</taxon>
        <taxon>Ascomycota</taxon>
        <taxon>Pezizomycotina</taxon>
        <taxon>Dothideomycetes</taxon>
        <taxon>Pleosporomycetidae</taxon>
        <taxon>Pleosporales</taxon>
        <taxon>Pleosporineae</taxon>
        <taxon>Didymellaceae</taxon>
        <taxon>Didymella</taxon>
    </lineage>
</organism>
<feature type="compositionally biased region" description="Polar residues" evidence="1">
    <location>
        <begin position="140"/>
        <end position="154"/>
    </location>
</feature>
<feature type="region of interest" description="Disordered" evidence="1">
    <location>
        <begin position="168"/>
        <end position="198"/>
    </location>
</feature>
<evidence type="ECO:0000256" key="1">
    <source>
        <dbReference type="SAM" id="MobiDB-lite"/>
    </source>
</evidence>
<comment type="caution">
    <text evidence="2">The sequence shown here is derived from an EMBL/GenBank/DDBJ whole genome shotgun (WGS) entry which is preliminary data.</text>
</comment>
<protein>
    <submittedName>
        <fullName evidence="2">Uncharacterized protein</fullName>
    </submittedName>
</protein>
<sequence length="289" mass="31273">MQSSSTSDLRATASEFVPTVKDASTGVAHIQPPPSLPDLYALDGYGIPWCYHMYPVPWIFPTMFKKIRSKSPKKIKSKKQRSAIDLSAAEQEDKPEMHGPMRSKTVTGVTDATASAMNDSRNEPAPQHQTFVGASEDRSATATESYSKTSDGAFSSQLDEIERQAALQPKANIVQPPGGDLTTIRNVSTQDDHAQGPTQVYSTVSARRRNQRHADNGLYGGRGNFGMSLYATAPFPMPVHPMGKPIEQSEGSHAYFGYTIGNQGCGTVEIDKAAEYGGTLACNTCEPDH</sequence>